<dbReference type="PROSITE" id="PS00455">
    <property type="entry name" value="AMP_BINDING"/>
    <property type="match status" value="1"/>
</dbReference>
<dbReference type="PANTHER" id="PTHR24096">
    <property type="entry name" value="LONG-CHAIN-FATTY-ACID--COA LIGASE"/>
    <property type="match status" value="1"/>
</dbReference>
<dbReference type="EMBL" id="BSXW01000070">
    <property type="protein sequence ID" value="GMF11253.1"/>
    <property type="molecule type" value="Genomic_DNA"/>
</dbReference>
<dbReference type="InterPro" id="IPR000873">
    <property type="entry name" value="AMP-dep_synth/lig_dom"/>
</dbReference>
<sequence>MAGMLWAWDVSGVGATHTPRRSLFCHKSEECDCADRCCYRLSSMGNCYSNEDQGEPCDAIIHKSPHHDIAIPDITMWEVAENQAKINGDKPAFVCGLTHEVITFGDLFVRANRLAAALQNDGVGKGTVVLLHSFNCVEYPIVVLACTGLGAVCSPSSPMFLANELSRQISTSKAKFVVVHKQLENVAFEAASNAGLTGESIYTIGSTKAETKHHFKNVKYVNLLGSFKGREDINLRIRFVSEIVLEDKWTFEYKRVDPKSRAMLPFSSGTTGVPKGVALSARNMVANVLQVDHIEDLGHHCLGLLPFFHIYGTMTINLVIYQGEAMVVLPRFKPESFLGALSNPLVEKYDLSSTEFLVSGGAPLGKELTTLVETRRGIKIKQAHGMTELSPIANYGENNLRKAVRELFCLAIPSVRSARSLTLDYIFVQGSVGRLPPNTELRVVSLTTGKDLPANEHGELLYRGPQVMMGYFENLEATNKIMTKNGFLRTGDIGYIDEDGFVFVVDRAKELIKYKGHGVAPAELEDILNHHPDIVDSCCVRGQDAKGEEIPKAFVVLKHPSDPSAPTADEIMAYVAEQVAPYKKIREVEFIDAIPKNASGKLLRRKLQELEALSQAAGVAA</sequence>
<evidence type="ECO:0000313" key="5">
    <source>
        <dbReference type="EMBL" id="GMF11253.1"/>
    </source>
</evidence>
<dbReference type="InterPro" id="IPR020845">
    <property type="entry name" value="AMP-binding_CS"/>
</dbReference>
<evidence type="ECO:0000256" key="2">
    <source>
        <dbReference type="ARBA" id="ARBA00022598"/>
    </source>
</evidence>
<comment type="caution">
    <text evidence="5">The sequence shown here is derived from an EMBL/GenBank/DDBJ whole genome shotgun (WGS) entry which is preliminary data.</text>
</comment>
<dbReference type="Proteomes" id="UP001165083">
    <property type="component" value="Unassembled WGS sequence"/>
</dbReference>
<dbReference type="Gene3D" id="3.40.50.980">
    <property type="match status" value="1"/>
</dbReference>
<name>A0A9W6TDU5_9STRA</name>
<feature type="domain" description="AMP-binding enzyme C-terminal" evidence="4">
    <location>
        <begin position="523"/>
        <end position="601"/>
    </location>
</feature>
<accession>A0A9W6TDU5</accession>
<dbReference type="Gene3D" id="2.30.38.10">
    <property type="entry name" value="Luciferase, Domain 3"/>
    <property type="match status" value="1"/>
</dbReference>
<dbReference type="InterPro" id="IPR042099">
    <property type="entry name" value="ANL_N_sf"/>
</dbReference>
<reference evidence="5" key="1">
    <citation type="submission" date="2023-04" db="EMBL/GenBank/DDBJ databases">
        <title>Phytophthora lilii NBRC 32176.</title>
        <authorList>
            <person name="Ichikawa N."/>
            <person name="Sato H."/>
            <person name="Tonouchi N."/>
        </authorList>
    </citation>
    <scope>NUCLEOTIDE SEQUENCE</scope>
    <source>
        <strain evidence="5">NBRC 32176</strain>
    </source>
</reference>
<keyword evidence="6" id="KW-1185">Reference proteome</keyword>
<keyword evidence="2" id="KW-0436">Ligase</keyword>
<comment type="similarity">
    <text evidence="1">Belongs to the ATP-dependent AMP-binding enzyme family.</text>
</comment>
<evidence type="ECO:0000259" key="4">
    <source>
        <dbReference type="Pfam" id="PF13193"/>
    </source>
</evidence>
<evidence type="ECO:0000256" key="1">
    <source>
        <dbReference type="ARBA" id="ARBA00006432"/>
    </source>
</evidence>
<gene>
    <name evidence="5" type="ORF">Plil01_000197900</name>
</gene>
<feature type="domain" description="AMP-dependent synthetase/ligase" evidence="3">
    <location>
        <begin position="81"/>
        <end position="472"/>
    </location>
</feature>
<proteinExistence type="inferred from homology"/>
<dbReference type="PANTHER" id="PTHR24096:SF149">
    <property type="entry name" value="AMP-BINDING DOMAIN-CONTAINING PROTEIN-RELATED"/>
    <property type="match status" value="1"/>
</dbReference>
<dbReference type="AlphaFoldDB" id="A0A9W6TDU5"/>
<evidence type="ECO:0000259" key="3">
    <source>
        <dbReference type="Pfam" id="PF00501"/>
    </source>
</evidence>
<dbReference type="Pfam" id="PF13193">
    <property type="entry name" value="AMP-binding_C"/>
    <property type="match status" value="1"/>
</dbReference>
<organism evidence="5 6">
    <name type="scientific">Phytophthora lilii</name>
    <dbReference type="NCBI Taxonomy" id="2077276"/>
    <lineage>
        <taxon>Eukaryota</taxon>
        <taxon>Sar</taxon>
        <taxon>Stramenopiles</taxon>
        <taxon>Oomycota</taxon>
        <taxon>Peronosporomycetes</taxon>
        <taxon>Peronosporales</taxon>
        <taxon>Peronosporaceae</taxon>
        <taxon>Phytophthora</taxon>
    </lineage>
</organism>
<dbReference type="OrthoDB" id="16262at2759"/>
<dbReference type="SUPFAM" id="SSF56801">
    <property type="entry name" value="Acetyl-CoA synthetase-like"/>
    <property type="match status" value="1"/>
</dbReference>
<dbReference type="InterPro" id="IPR025110">
    <property type="entry name" value="AMP-bd_C"/>
</dbReference>
<evidence type="ECO:0000313" key="6">
    <source>
        <dbReference type="Proteomes" id="UP001165083"/>
    </source>
</evidence>
<dbReference type="GO" id="GO:0016405">
    <property type="term" value="F:CoA-ligase activity"/>
    <property type="evidence" value="ECO:0007669"/>
    <property type="project" value="TreeGrafter"/>
</dbReference>
<dbReference type="Gene3D" id="3.30.300.30">
    <property type="match status" value="1"/>
</dbReference>
<dbReference type="InterPro" id="IPR045851">
    <property type="entry name" value="AMP-bd_C_sf"/>
</dbReference>
<dbReference type="Pfam" id="PF00501">
    <property type="entry name" value="AMP-binding"/>
    <property type="match status" value="1"/>
</dbReference>
<dbReference type="Gene3D" id="3.40.50.12780">
    <property type="entry name" value="N-terminal domain of ligase-like"/>
    <property type="match status" value="1"/>
</dbReference>
<protein>
    <submittedName>
        <fullName evidence="5">Unnamed protein product</fullName>
    </submittedName>
</protein>